<dbReference type="SUPFAM" id="SSF52833">
    <property type="entry name" value="Thioredoxin-like"/>
    <property type="match status" value="1"/>
</dbReference>
<proteinExistence type="predicted"/>
<dbReference type="RefSeq" id="WP_353947925.1">
    <property type="nucleotide sequence ID" value="NZ_CP159510.1"/>
</dbReference>
<dbReference type="Gene3D" id="3.40.30.10">
    <property type="entry name" value="Glutaredoxin"/>
    <property type="match status" value="1"/>
</dbReference>
<evidence type="ECO:0008006" key="2">
    <source>
        <dbReference type="Google" id="ProtNLM"/>
    </source>
</evidence>
<gene>
    <name evidence="1" type="ORF">ABNN70_12045</name>
</gene>
<name>A0AAU8IDW4_9BACL</name>
<dbReference type="AlphaFoldDB" id="A0AAU8IDW4"/>
<accession>A0AAU8IDW4</accession>
<dbReference type="InterPro" id="IPR036249">
    <property type="entry name" value="Thioredoxin-like_sf"/>
</dbReference>
<protein>
    <recommendedName>
        <fullName evidence="2">Peroxiredoxin</fullName>
    </recommendedName>
</protein>
<organism evidence="1">
    <name type="scientific">Sporolactobacillus sp. Y61</name>
    <dbReference type="NCBI Taxonomy" id="3160863"/>
    <lineage>
        <taxon>Bacteria</taxon>
        <taxon>Bacillati</taxon>
        <taxon>Bacillota</taxon>
        <taxon>Bacilli</taxon>
        <taxon>Bacillales</taxon>
        <taxon>Sporolactobacillaceae</taxon>
        <taxon>Sporolactobacillus</taxon>
    </lineage>
</organism>
<sequence>MAFTLQIGEKAPSFSLPTTDGKNYTLSDFSKAKTLIKWEGKDPHWMPGEACDLV</sequence>
<dbReference type="EMBL" id="CP159510">
    <property type="protein sequence ID" value="XCJ16394.1"/>
    <property type="molecule type" value="Genomic_DNA"/>
</dbReference>
<reference evidence="1" key="1">
    <citation type="submission" date="2024-06" db="EMBL/GenBank/DDBJ databases">
        <authorList>
            <person name="Fan A."/>
            <person name="Zhang F.Y."/>
            <person name="Zhang L."/>
        </authorList>
    </citation>
    <scope>NUCLEOTIDE SEQUENCE</scope>
    <source>
        <strain evidence="1">Y61</strain>
    </source>
</reference>
<evidence type="ECO:0000313" key="1">
    <source>
        <dbReference type="EMBL" id="XCJ16394.1"/>
    </source>
</evidence>